<name>A0A844QGK8_9HYPH</name>
<feature type="domain" description="DUF2059" evidence="3">
    <location>
        <begin position="92"/>
        <end position="149"/>
    </location>
</feature>
<accession>A0A844QGK8</accession>
<dbReference type="AlphaFoldDB" id="A0A844QGK8"/>
<reference evidence="4 5" key="1">
    <citation type="submission" date="2019-12" db="EMBL/GenBank/DDBJ databases">
        <title>Nitratireductor arenosus sp. nov., Isolated from sea sand, Jeju island, South Korea.</title>
        <authorList>
            <person name="Kim W."/>
        </authorList>
    </citation>
    <scope>NUCLEOTIDE SEQUENCE [LARGE SCALE GENOMIC DNA]</scope>
    <source>
        <strain evidence="4 5">CAU 1489</strain>
    </source>
</reference>
<keyword evidence="5" id="KW-1185">Reference proteome</keyword>
<feature type="compositionally biased region" description="Low complexity" evidence="1">
    <location>
        <begin position="168"/>
        <end position="179"/>
    </location>
</feature>
<gene>
    <name evidence="4" type="ORF">GN330_10915</name>
</gene>
<evidence type="ECO:0000313" key="5">
    <source>
        <dbReference type="Proteomes" id="UP000463224"/>
    </source>
</evidence>
<evidence type="ECO:0000313" key="4">
    <source>
        <dbReference type="EMBL" id="MVA97754.1"/>
    </source>
</evidence>
<feature type="chain" id="PRO_5032720901" evidence="2">
    <location>
        <begin position="26"/>
        <end position="185"/>
    </location>
</feature>
<evidence type="ECO:0000259" key="3">
    <source>
        <dbReference type="Pfam" id="PF09832"/>
    </source>
</evidence>
<evidence type="ECO:0000256" key="2">
    <source>
        <dbReference type="SAM" id="SignalP"/>
    </source>
</evidence>
<dbReference type="InterPro" id="IPR018637">
    <property type="entry name" value="DUF2059"/>
</dbReference>
<sequence>MIHARRLAAALGATLILAVAQPAFSQDVSESHLKAARAAIDSLGATEEFDFILPGAAQSLKGELIQKDPNLQTVIVETVDEEALRLAPRRGDLEKEAALAYARNFTEEELNAIAAFYTSPGGIAFKTKSPLVTRDVLQAADIWQKGLARDLAVAVNEALSKKTASSENAAPADPAPANDGGTASD</sequence>
<dbReference type="EMBL" id="WPHG01000002">
    <property type="protein sequence ID" value="MVA97754.1"/>
    <property type="molecule type" value="Genomic_DNA"/>
</dbReference>
<dbReference type="Pfam" id="PF09832">
    <property type="entry name" value="DUF2059"/>
    <property type="match status" value="1"/>
</dbReference>
<feature type="region of interest" description="Disordered" evidence="1">
    <location>
        <begin position="162"/>
        <end position="185"/>
    </location>
</feature>
<proteinExistence type="predicted"/>
<evidence type="ECO:0000256" key="1">
    <source>
        <dbReference type="SAM" id="MobiDB-lite"/>
    </source>
</evidence>
<protein>
    <submittedName>
        <fullName evidence="4">DUF2059 domain-containing protein</fullName>
    </submittedName>
</protein>
<organism evidence="4 5">
    <name type="scientific">Nitratireductor arenosus</name>
    <dbReference type="NCBI Taxonomy" id="2682096"/>
    <lineage>
        <taxon>Bacteria</taxon>
        <taxon>Pseudomonadati</taxon>
        <taxon>Pseudomonadota</taxon>
        <taxon>Alphaproteobacteria</taxon>
        <taxon>Hyphomicrobiales</taxon>
        <taxon>Phyllobacteriaceae</taxon>
        <taxon>Nitratireductor</taxon>
    </lineage>
</organism>
<keyword evidence="2" id="KW-0732">Signal</keyword>
<comment type="caution">
    <text evidence="4">The sequence shown here is derived from an EMBL/GenBank/DDBJ whole genome shotgun (WGS) entry which is preliminary data.</text>
</comment>
<feature type="signal peptide" evidence="2">
    <location>
        <begin position="1"/>
        <end position="25"/>
    </location>
</feature>
<dbReference type="Proteomes" id="UP000463224">
    <property type="component" value="Unassembled WGS sequence"/>
</dbReference>